<dbReference type="SUPFAM" id="SSF57667">
    <property type="entry name" value="beta-beta-alpha zinc fingers"/>
    <property type="match status" value="1"/>
</dbReference>
<feature type="domain" description="Zn(2)-C6 fungal-type" evidence="9">
    <location>
        <begin position="115"/>
        <end position="144"/>
    </location>
</feature>
<evidence type="ECO:0000313" key="11">
    <source>
        <dbReference type="EMBL" id="PYH96311.1"/>
    </source>
</evidence>
<keyword evidence="6" id="KW-0539">Nucleus</keyword>
<keyword evidence="12" id="KW-1185">Reference proteome</keyword>
<dbReference type="CDD" id="cd12148">
    <property type="entry name" value="fungal_TF_MHR"/>
    <property type="match status" value="1"/>
</dbReference>
<dbReference type="STRING" id="1448320.A0A319DG48"/>
<dbReference type="InterPro" id="IPR036864">
    <property type="entry name" value="Zn2-C6_fun-type_DNA-bd_sf"/>
</dbReference>
<dbReference type="PANTHER" id="PTHR47660">
    <property type="entry name" value="TRANSCRIPTION FACTOR WITH C2H2 AND ZN(2)-CYS(6) DNA BINDING DOMAIN (EUROFUNG)-RELATED-RELATED"/>
    <property type="match status" value="1"/>
</dbReference>
<dbReference type="Pfam" id="PF04082">
    <property type="entry name" value="Fungal_trans"/>
    <property type="match status" value="1"/>
</dbReference>
<dbReference type="CDD" id="cd00067">
    <property type="entry name" value="GAL4"/>
    <property type="match status" value="1"/>
</dbReference>
<feature type="compositionally biased region" description="Polar residues" evidence="8">
    <location>
        <begin position="389"/>
        <end position="408"/>
    </location>
</feature>
<dbReference type="GO" id="GO:0008270">
    <property type="term" value="F:zinc ion binding"/>
    <property type="evidence" value="ECO:0007669"/>
    <property type="project" value="UniProtKB-KW"/>
</dbReference>
<evidence type="ECO:0000256" key="7">
    <source>
        <dbReference type="PROSITE-ProRule" id="PRU00042"/>
    </source>
</evidence>
<dbReference type="Gene3D" id="3.30.160.60">
    <property type="entry name" value="Classic Zinc Finger"/>
    <property type="match status" value="2"/>
</dbReference>
<evidence type="ECO:0000313" key="12">
    <source>
        <dbReference type="Proteomes" id="UP000247810"/>
    </source>
</evidence>
<dbReference type="PROSITE" id="PS00028">
    <property type="entry name" value="ZINC_FINGER_C2H2_1"/>
    <property type="match status" value="1"/>
</dbReference>
<dbReference type="Pfam" id="PF00096">
    <property type="entry name" value="zf-C2H2"/>
    <property type="match status" value="1"/>
</dbReference>
<evidence type="ECO:0000259" key="9">
    <source>
        <dbReference type="PROSITE" id="PS50048"/>
    </source>
</evidence>
<dbReference type="FunFam" id="3.30.160.60:FF:001719">
    <property type="entry name" value="C2H2 type zinc finger domain protein"/>
    <property type="match status" value="1"/>
</dbReference>
<evidence type="ECO:0000256" key="5">
    <source>
        <dbReference type="ARBA" id="ARBA00023163"/>
    </source>
</evidence>
<evidence type="ECO:0000259" key="10">
    <source>
        <dbReference type="PROSITE" id="PS50157"/>
    </source>
</evidence>
<dbReference type="AlphaFoldDB" id="A0A319DG48"/>
<feature type="compositionally biased region" description="Basic and acidic residues" evidence="8">
    <location>
        <begin position="13"/>
        <end position="34"/>
    </location>
</feature>
<keyword evidence="1" id="KW-0479">Metal-binding</keyword>
<dbReference type="InterPro" id="IPR007219">
    <property type="entry name" value="XnlR_reg_dom"/>
</dbReference>
<feature type="compositionally biased region" description="Polar residues" evidence="8">
    <location>
        <begin position="203"/>
        <end position="213"/>
    </location>
</feature>
<feature type="region of interest" description="Disordered" evidence="8">
    <location>
        <begin position="389"/>
        <end position="410"/>
    </location>
</feature>
<feature type="domain" description="C2H2-type" evidence="10">
    <location>
        <begin position="43"/>
        <end position="70"/>
    </location>
</feature>
<evidence type="ECO:0000256" key="8">
    <source>
        <dbReference type="SAM" id="MobiDB-lite"/>
    </source>
</evidence>
<evidence type="ECO:0000256" key="2">
    <source>
        <dbReference type="ARBA" id="ARBA00022833"/>
    </source>
</evidence>
<feature type="region of interest" description="Disordered" evidence="8">
    <location>
        <begin position="1"/>
        <end position="44"/>
    </location>
</feature>
<feature type="region of interest" description="Disordered" evidence="8">
    <location>
        <begin position="182"/>
        <end position="245"/>
    </location>
</feature>
<dbReference type="PROSITE" id="PS50157">
    <property type="entry name" value="ZINC_FINGER_C2H2_2"/>
    <property type="match status" value="2"/>
</dbReference>
<evidence type="ECO:0000256" key="1">
    <source>
        <dbReference type="ARBA" id="ARBA00022723"/>
    </source>
</evidence>
<protein>
    <recommendedName>
        <fullName evidence="13">C2H2 transcription factor</fullName>
    </recommendedName>
</protein>
<evidence type="ECO:0000256" key="3">
    <source>
        <dbReference type="ARBA" id="ARBA00023015"/>
    </source>
</evidence>
<dbReference type="GO" id="GO:0006351">
    <property type="term" value="P:DNA-templated transcription"/>
    <property type="evidence" value="ECO:0007669"/>
    <property type="project" value="InterPro"/>
</dbReference>
<evidence type="ECO:0000256" key="4">
    <source>
        <dbReference type="ARBA" id="ARBA00023125"/>
    </source>
</evidence>
<keyword evidence="3" id="KW-0805">Transcription regulation</keyword>
<organism evidence="11 12">
    <name type="scientific">Aspergillus ellipticus CBS 707.79</name>
    <dbReference type="NCBI Taxonomy" id="1448320"/>
    <lineage>
        <taxon>Eukaryota</taxon>
        <taxon>Fungi</taxon>
        <taxon>Dikarya</taxon>
        <taxon>Ascomycota</taxon>
        <taxon>Pezizomycotina</taxon>
        <taxon>Eurotiomycetes</taxon>
        <taxon>Eurotiomycetidae</taxon>
        <taxon>Eurotiales</taxon>
        <taxon>Aspergillaceae</taxon>
        <taxon>Aspergillus</taxon>
        <taxon>Aspergillus subgen. Circumdati</taxon>
    </lineage>
</organism>
<evidence type="ECO:0000256" key="6">
    <source>
        <dbReference type="ARBA" id="ARBA00023242"/>
    </source>
</evidence>
<name>A0A319DG48_9EURO</name>
<keyword evidence="5" id="KW-0804">Transcription</keyword>
<dbReference type="SUPFAM" id="SSF57701">
    <property type="entry name" value="Zn2/Cys6 DNA-binding domain"/>
    <property type="match status" value="1"/>
</dbReference>
<dbReference type="Gene3D" id="4.10.240.10">
    <property type="entry name" value="Zn(2)-C6 fungal-type DNA-binding domain"/>
    <property type="match status" value="1"/>
</dbReference>
<dbReference type="GO" id="GO:0009893">
    <property type="term" value="P:positive regulation of metabolic process"/>
    <property type="evidence" value="ECO:0007669"/>
    <property type="project" value="UniProtKB-ARBA"/>
</dbReference>
<dbReference type="SMART" id="SM00066">
    <property type="entry name" value="GAL4"/>
    <property type="match status" value="1"/>
</dbReference>
<dbReference type="Pfam" id="PF00172">
    <property type="entry name" value="Zn_clus"/>
    <property type="match status" value="1"/>
</dbReference>
<feature type="compositionally biased region" description="Low complexity" evidence="8">
    <location>
        <begin position="214"/>
        <end position="231"/>
    </location>
</feature>
<dbReference type="OrthoDB" id="654211at2759"/>
<dbReference type="FunFam" id="3.30.160.60:FF:001281">
    <property type="entry name" value="C2H2 transcription factor, putative"/>
    <property type="match status" value="1"/>
</dbReference>
<dbReference type="GO" id="GO:0003677">
    <property type="term" value="F:DNA binding"/>
    <property type="evidence" value="ECO:0007669"/>
    <property type="project" value="UniProtKB-KW"/>
</dbReference>
<dbReference type="PANTHER" id="PTHR47660:SF7">
    <property type="entry name" value="TRANSCRIPTION FACTOR WITH C2H2 AND ZN(2)-CYS(6) DNA BINDING DOMAIN (EUROFUNG)"/>
    <property type="match status" value="1"/>
</dbReference>
<dbReference type="PROSITE" id="PS50048">
    <property type="entry name" value="ZN2_CY6_FUNGAL_2"/>
    <property type="match status" value="1"/>
</dbReference>
<dbReference type="SMART" id="SM00355">
    <property type="entry name" value="ZnF_C2H2"/>
    <property type="match status" value="2"/>
</dbReference>
<feature type="compositionally biased region" description="Polar residues" evidence="8">
    <location>
        <begin position="35"/>
        <end position="44"/>
    </location>
</feature>
<dbReference type="InterPro" id="IPR013087">
    <property type="entry name" value="Znf_C2H2_type"/>
</dbReference>
<dbReference type="Proteomes" id="UP000247810">
    <property type="component" value="Unassembled WGS sequence"/>
</dbReference>
<dbReference type="VEuPathDB" id="FungiDB:BO71DRAFT_375648"/>
<keyword evidence="7" id="KW-0863">Zinc-finger</keyword>
<gene>
    <name evidence="11" type="ORF">BO71DRAFT_375648</name>
</gene>
<dbReference type="InterPro" id="IPR001138">
    <property type="entry name" value="Zn2Cys6_DnaBD"/>
</dbReference>
<dbReference type="GO" id="GO:0000981">
    <property type="term" value="F:DNA-binding transcription factor activity, RNA polymerase II-specific"/>
    <property type="evidence" value="ECO:0007669"/>
    <property type="project" value="InterPro"/>
</dbReference>
<dbReference type="PROSITE" id="PS00463">
    <property type="entry name" value="ZN2_CY6_FUNGAL_1"/>
    <property type="match status" value="1"/>
</dbReference>
<sequence length="1037" mass="116100">MSPATSEAGPDLVTRHEAEGPTKHDGSSPDRDMQHSSATASQTRCSICQSTFRRPEHLKRHFRSHTKEKPFECAQCGRHFSRTDTLHRHELSHHNAGMEGGKDRTHRITVKTFRACYKCAIARVRCSGGLPCARCESRSLECQYPTERRSKAKARKEAQASFANDGAAYGQSSRPVQFTWADGSEVHQSRSGEASMPPPLPYQMSQFQLQIPGSSVSSASSSNVPDPANPAKTLSDDPSNNRRASVAQASAPFFLSNANGDAGTMRVASPRNNSVGSQDLYPQMSTSAGGMVEPANQAAVNPDSHGTMSVIENQQVQMGIVQPLLNQSTDSTINWIPHDLLDTSDDRSFPMNSSSYPKIAGPKGPESSLDHVPWFPSTVEAVDRSPLLSENVSQTPSGNTSLGGNPQSPRRLLQSKLKNSAGLPADHHNKGTVARLPGSSGWEQDAWSEISDASLNLLSENVPPHFLFPLIKEEKVHSMVENKTSLRFRLEPSMYDTIHNAFVQLCSTENVVYTSFDSGYFPSADVLSSFIHLYFDHFQPVYPIFHVPTFDPNKQHWLLVLALSAIGSHFADFQEQSEYALAFNEFLRRSINVEKERVFMDETPIWLLQTMTLNCVGSLYNSDERARVSALDNFGGLVGLVRRRNLLSRSDNVTLLSSRRSQEPHWAGWIENEIKRRTAYVIWLLDCTIAYHFDTHSLLCLDDGQAILPSHEALWQAESAEIWKERLKRIPGQEDLSLYDAVLVMYIEKKLVSDIGEFSQVLLIHALYCRMWEVGDYFRRPLSFWSPTSKKQSRNVAIPSGSVWLPGIPSYSKWRNSACDCLDILHWAANSTVARTAGLEHPTMLHLHSARIVLLAPFSEIRSFATSLAMKKTRWSERHQTLEWHYILRWVKHDQYKARLAVLHAGATLWHAREYSRRAFHEPVAVFLATLTLWAYGLCSPHISDTDIRSEVRDDALKEPMLIHLDKPCEDELVQLFVREGRQMKGVLAGVGDICTPQGPEKTLRAGCKTLASLTSWGISRRLMAILTKLAEFISQT</sequence>
<feature type="domain" description="C2H2-type" evidence="10">
    <location>
        <begin position="71"/>
        <end position="93"/>
    </location>
</feature>
<keyword evidence="2" id="KW-0862">Zinc</keyword>
<dbReference type="EMBL" id="KZ825839">
    <property type="protein sequence ID" value="PYH96311.1"/>
    <property type="molecule type" value="Genomic_DNA"/>
</dbReference>
<accession>A0A319DG48</accession>
<dbReference type="InterPro" id="IPR036236">
    <property type="entry name" value="Znf_C2H2_sf"/>
</dbReference>
<reference evidence="11 12" key="1">
    <citation type="submission" date="2018-02" db="EMBL/GenBank/DDBJ databases">
        <title>The genomes of Aspergillus section Nigri reveals drivers in fungal speciation.</title>
        <authorList>
            <consortium name="DOE Joint Genome Institute"/>
            <person name="Vesth T.C."/>
            <person name="Nybo J."/>
            <person name="Theobald S."/>
            <person name="Brandl J."/>
            <person name="Frisvad J.C."/>
            <person name="Nielsen K.F."/>
            <person name="Lyhne E.K."/>
            <person name="Kogle M.E."/>
            <person name="Kuo A."/>
            <person name="Riley R."/>
            <person name="Clum A."/>
            <person name="Nolan M."/>
            <person name="Lipzen A."/>
            <person name="Salamov A."/>
            <person name="Henrissat B."/>
            <person name="Wiebenga A."/>
            <person name="De vries R.P."/>
            <person name="Grigoriev I.V."/>
            <person name="Mortensen U.H."/>
            <person name="Andersen M.R."/>
            <person name="Baker S.E."/>
        </authorList>
    </citation>
    <scope>NUCLEOTIDE SEQUENCE [LARGE SCALE GENOMIC DNA]</scope>
    <source>
        <strain evidence="11 12">CBS 707.79</strain>
    </source>
</reference>
<proteinExistence type="predicted"/>
<evidence type="ECO:0008006" key="13">
    <source>
        <dbReference type="Google" id="ProtNLM"/>
    </source>
</evidence>
<keyword evidence="4" id="KW-0238">DNA-binding</keyword>